<dbReference type="SUPFAM" id="SSF48403">
    <property type="entry name" value="Ankyrin repeat"/>
    <property type="match status" value="2"/>
</dbReference>
<keyword evidence="2 3" id="KW-0040">ANK repeat</keyword>
<feature type="repeat" description="ANK" evidence="3">
    <location>
        <begin position="786"/>
        <end position="819"/>
    </location>
</feature>
<dbReference type="AlphaFoldDB" id="A0AAE0L3J8"/>
<feature type="transmembrane region" description="Helical" evidence="4">
    <location>
        <begin position="893"/>
        <end position="912"/>
    </location>
</feature>
<comment type="caution">
    <text evidence="5">The sequence shown here is derived from an EMBL/GenBank/DDBJ whole genome shotgun (WGS) entry which is preliminary data.</text>
</comment>
<dbReference type="PROSITE" id="PS50088">
    <property type="entry name" value="ANK_REPEAT"/>
    <property type="match status" value="9"/>
</dbReference>
<gene>
    <name evidence="5" type="ORF">CYMTET_21105</name>
</gene>
<keyword evidence="4" id="KW-0812">Transmembrane</keyword>
<evidence type="ECO:0000256" key="4">
    <source>
        <dbReference type="SAM" id="Phobius"/>
    </source>
</evidence>
<name>A0AAE0L3J8_9CHLO</name>
<feature type="repeat" description="ANK" evidence="3">
    <location>
        <begin position="450"/>
        <end position="482"/>
    </location>
</feature>
<feature type="repeat" description="ANK" evidence="3">
    <location>
        <begin position="638"/>
        <end position="672"/>
    </location>
</feature>
<dbReference type="SMART" id="SM00248">
    <property type="entry name" value="ANK"/>
    <property type="match status" value="12"/>
</dbReference>
<keyword evidence="4" id="KW-0472">Membrane</keyword>
<dbReference type="PROSITE" id="PS50297">
    <property type="entry name" value="ANK_REP_REGION"/>
    <property type="match status" value="9"/>
</dbReference>
<keyword evidence="1" id="KW-0677">Repeat</keyword>
<evidence type="ECO:0000313" key="5">
    <source>
        <dbReference type="EMBL" id="KAK3270499.1"/>
    </source>
</evidence>
<evidence type="ECO:0000256" key="2">
    <source>
        <dbReference type="ARBA" id="ARBA00023043"/>
    </source>
</evidence>
<dbReference type="Pfam" id="PF12796">
    <property type="entry name" value="Ank_2"/>
    <property type="match status" value="4"/>
</dbReference>
<dbReference type="EMBL" id="LGRX02010362">
    <property type="protein sequence ID" value="KAK3270499.1"/>
    <property type="molecule type" value="Genomic_DNA"/>
</dbReference>
<evidence type="ECO:0000256" key="1">
    <source>
        <dbReference type="ARBA" id="ARBA00022737"/>
    </source>
</evidence>
<sequence length="933" mass="100381">MSEHLRDAAKAALASARADPCVKCDGLHAETWDGGTSFHCSRCKHPFSAESPRLTKERCAQSAVMQLDEAEAPLGPRREALQVARGVQVKWLREFARLPEVHGLHTYEVVEALVKLHTANTRCRYVELETMVPFVGRAQVFVSHTWGALFADTVAAIGYSLPDEAYVWFDIFAVRQWPGNLADLSFKSIVRDTAALLLCAVHLDSVACLDDFDKWLGHFSLPADALRQCAFFRVWCLVELASALTAQKPVVMMIGAASVDGSFETNIAMVNNLVRLVDVTKASASVEEDRVRILQELGQEVPLLNRLARRAIAGAAYGMDRPEMIAAACGFTQRLETFCAEFKGGLADVTNTVDALCAAVGAKWSIPVMSLLASGVPVGQTGKHGHTPLAVAALMGNVKEIQLLLEAGADVDQEMKDNTTAIMFAAQEEHLEAVQALVHAGATLEVLDDRGRMPLLIAARNAHTEMVHTMLSAGVDPDCGTEINHSSVCRAAEAGCLDTVRALIDAGASLDLHEDKKGLTPLHIAAMRGDAQIARTLIEAGIDINAANTNEMVLGSSALIKKNTACTALHYAAGVKREKEGCGEHSMVVGDLLEAGAIVNVKNSTGVTPLHVAVLRSDVELVRAFLPRGAHVDFPDSQGRTPLFLAVSNDDVDINIIQALLDAGASPEALVPVGYQHNDVEGPIMREEVQIEITDELVAHNTDQDIKLTSSTLEGGAAKFNSLIQKAAFVEADLEEAKRVRKAMRGERRHLKGLKPIHVAVEKCDGDAVKALIAAGASLNVQEGSTGCTPLHVAVRSKKRVSILQDLIAFGAHLDLRDSTGCTPLRVAARDNNIDALKALIDAGADVSCSGDSLIPWLNPWGVSPLFISIQAGHKDATEILRNAGATLAPGDIYTICLFVFFGWILVPWLLLAKYYGWSPFNVVQDSDDDEII</sequence>
<proteinExistence type="predicted"/>
<feature type="repeat" description="ANK" evidence="3">
    <location>
        <begin position="752"/>
        <end position="784"/>
    </location>
</feature>
<dbReference type="Gene3D" id="1.25.40.20">
    <property type="entry name" value="Ankyrin repeat-containing domain"/>
    <property type="match status" value="4"/>
</dbReference>
<feature type="repeat" description="ANK" evidence="3">
    <location>
        <begin position="384"/>
        <end position="416"/>
    </location>
</feature>
<feature type="repeat" description="ANK" evidence="3">
    <location>
        <begin position="820"/>
        <end position="852"/>
    </location>
</feature>
<organism evidence="5 6">
    <name type="scientific">Cymbomonas tetramitiformis</name>
    <dbReference type="NCBI Taxonomy" id="36881"/>
    <lineage>
        <taxon>Eukaryota</taxon>
        <taxon>Viridiplantae</taxon>
        <taxon>Chlorophyta</taxon>
        <taxon>Pyramimonadophyceae</taxon>
        <taxon>Pyramimonadales</taxon>
        <taxon>Pyramimonadaceae</taxon>
        <taxon>Cymbomonas</taxon>
    </lineage>
</organism>
<reference evidence="5 6" key="1">
    <citation type="journal article" date="2015" name="Genome Biol. Evol.">
        <title>Comparative Genomics of a Bacterivorous Green Alga Reveals Evolutionary Causalities and Consequences of Phago-Mixotrophic Mode of Nutrition.</title>
        <authorList>
            <person name="Burns J.A."/>
            <person name="Paasch A."/>
            <person name="Narechania A."/>
            <person name="Kim E."/>
        </authorList>
    </citation>
    <scope>NUCLEOTIDE SEQUENCE [LARGE SCALE GENOMIC DNA]</scope>
    <source>
        <strain evidence="5 6">PLY_AMNH</strain>
    </source>
</reference>
<protein>
    <submittedName>
        <fullName evidence="5">Uncharacterized protein</fullName>
    </submittedName>
</protein>
<feature type="repeat" description="ANK" evidence="3">
    <location>
        <begin position="417"/>
        <end position="449"/>
    </location>
</feature>
<evidence type="ECO:0000313" key="6">
    <source>
        <dbReference type="Proteomes" id="UP001190700"/>
    </source>
</evidence>
<evidence type="ECO:0000256" key="3">
    <source>
        <dbReference type="PROSITE-ProRule" id="PRU00023"/>
    </source>
</evidence>
<dbReference type="GO" id="GO:0005737">
    <property type="term" value="C:cytoplasm"/>
    <property type="evidence" value="ECO:0007669"/>
    <property type="project" value="TreeGrafter"/>
</dbReference>
<feature type="repeat" description="ANK" evidence="3">
    <location>
        <begin position="605"/>
        <end position="637"/>
    </location>
</feature>
<dbReference type="PANTHER" id="PTHR24198">
    <property type="entry name" value="ANKYRIN REPEAT AND PROTEIN KINASE DOMAIN-CONTAINING PROTEIN"/>
    <property type="match status" value="1"/>
</dbReference>
<dbReference type="PRINTS" id="PR01415">
    <property type="entry name" value="ANKYRIN"/>
</dbReference>
<feature type="repeat" description="ANK" evidence="3">
    <location>
        <begin position="517"/>
        <end position="549"/>
    </location>
</feature>
<dbReference type="Proteomes" id="UP001190700">
    <property type="component" value="Unassembled WGS sequence"/>
</dbReference>
<keyword evidence="4" id="KW-1133">Transmembrane helix</keyword>
<accession>A0AAE0L3J8</accession>
<keyword evidence="6" id="KW-1185">Reference proteome</keyword>
<dbReference type="InterPro" id="IPR036770">
    <property type="entry name" value="Ankyrin_rpt-contain_sf"/>
</dbReference>
<dbReference type="PANTHER" id="PTHR24198:SF165">
    <property type="entry name" value="ANKYRIN REPEAT-CONTAINING PROTEIN-RELATED"/>
    <property type="match status" value="1"/>
</dbReference>
<dbReference type="InterPro" id="IPR002110">
    <property type="entry name" value="Ankyrin_rpt"/>
</dbReference>